<proteinExistence type="predicted"/>
<comment type="caution">
    <text evidence="1">The sequence shown here is derived from an EMBL/GenBank/DDBJ whole genome shotgun (WGS) entry which is preliminary data.</text>
</comment>
<evidence type="ECO:0000313" key="1">
    <source>
        <dbReference type="EMBL" id="MBY8825044.1"/>
    </source>
</evidence>
<accession>A0ABS7PYJ7</accession>
<sequence length="114" mass="12346">MPILLAAATMAPPEGPLAGQLRGALWRDLQLNGMIYNGSALASLWYNAGSEDENAPQLHIRNMACRANAQGHRCAFTLWREGGARMVRDELAPDTIACTTQFVVRAGQPGVARR</sequence>
<dbReference type="EMBL" id="JAINVV010000011">
    <property type="protein sequence ID" value="MBY8825044.1"/>
    <property type="molecule type" value="Genomic_DNA"/>
</dbReference>
<reference evidence="1 2" key="1">
    <citation type="submission" date="2021-08" db="EMBL/GenBank/DDBJ databases">
        <authorList>
            <person name="Tuo L."/>
        </authorList>
    </citation>
    <scope>NUCLEOTIDE SEQUENCE [LARGE SCALE GENOMIC DNA]</scope>
    <source>
        <strain evidence="1 2">JCM 31229</strain>
    </source>
</reference>
<gene>
    <name evidence="1" type="ORF">K7G82_22260</name>
</gene>
<evidence type="ECO:0000313" key="2">
    <source>
        <dbReference type="Proteomes" id="UP000706039"/>
    </source>
</evidence>
<dbReference type="RefSeq" id="WP_222992151.1">
    <property type="nucleotide sequence ID" value="NZ_JAINVV010000011.1"/>
</dbReference>
<organism evidence="1 2">
    <name type="scientific">Sphingomonas colocasiae</name>
    <dbReference type="NCBI Taxonomy" id="1848973"/>
    <lineage>
        <taxon>Bacteria</taxon>
        <taxon>Pseudomonadati</taxon>
        <taxon>Pseudomonadota</taxon>
        <taxon>Alphaproteobacteria</taxon>
        <taxon>Sphingomonadales</taxon>
        <taxon>Sphingomonadaceae</taxon>
        <taxon>Sphingomonas</taxon>
    </lineage>
</organism>
<dbReference type="Proteomes" id="UP000706039">
    <property type="component" value="Unassembled WGS sequence"/>
</dbReference>
<keyword evidence="2" id="KW-1185">Reference proteome</keyword>
<name>A0ABS7PYJ7_9SPHN</name>
<protein>
    <submittedName>
        <fullName evidence="1">Uncharacterized protein</fullName>
    </submittedName>
</protein>